<evidence type="ECO:0000313" key="2">
    <source>
        <dbReference type="Proteomes" id="UP000634136"/>
    </source>
</evidence>
<comment type="caution">
    <text evidence="1">The sequence shown here is derived from an EMBL/GenBank/DDBJ whole genome shotgun (WGS) entry which is preliminary data.</text>
</comment>
<organism evidence="1 2">
    <name type="scientific">Senna tora</name>
    <dbReference type="NCBI Taxonomy" id="362788"/>
    <lineage>
        <taxon>Eukaryota</taxon>
        <taxon>Viridiplantae</taxon>
        <taxon>Streptophyta</taxon>
        <taxon>Embryophyta</taxon>
        <taxon>Tracheophyta</taxon>
        <taxon>Spermatophyta</taxon>
        <taxon>Magnoliopsida</taxon>
        <taxon>eudicotyledons</taxon>
        <taxon>Gunneridae</taxon>
        <taxon>Pentapetalae</taxon>
        <taxon>rosids</taxon>
        <taxon>fabids</taxon>
        <taxon>Fabales</taxon>
        <taxon>Fabaceae</taxon>
        <taxon>Caesalpinioideae</taxon>
        <taxon>Cassia clade</taxon>
        <taxon>Senna</taxon>
    </lineage>
</organism>
<dbReference type="AlphaFoldDB" id="A0A834TRB3"/>
<protein>
    <submittedName>
        <fullName evidence="1">Uncharacterized protein</fullName>
    </submittedName>
</protein>
<gene>
    <name evidence="1" type="ORF">G2W53_017666</name>
</gene>
<name>A0A834TRB3_9FABA</name>
<proteinExistence type="predicted"/>
<dbReference type="EMBL" id="JAAIUW010000006">
    <property type="protein sequence ID" value="KAF7826502.1"/>
    <property type="molecule type" value="Genomic_DNA"/>
</dbReference>
<dbReference type="Proteomes" id="UP000634136">
    <property type="component" value="Unassembled WGS sequence"/>
</dbReference>
<evidence type="ECO:0000313" key="1">
    <source>
        <dbReference type="EMBL" id="KAF7826502.1"/>
    </source>
</evidence>
<accession>A0A834TRB3</accession>
<keyword evidence="2" id="KW-1185">Reference proteome</keyword>
<sequence length="96" mass="10868">MLKESLLRFYGATSKLAFPGSLLAIDITPPHNLYQRQPMPMWNSGPASNNSSSSMKQLYMNYELLSCPPMALPYCMGRPCYICHGPLPYLMGRRIH</sequence>
<reference evidence="1" key="1">
    <citation type="submission" date="2020-09" db="EMBL/GenBank/DDBJ databases">
        <title>Genome-Enabled Discovery of Anthraquinone Biosynthesis in Senna tora.</title>
        <authorList>
            <person name="Kang S.-H."/>
            <person name="Pandey R.P."/>
            <person name="Lee C.-M."/>
            <person name="Sim J.-S."/>
            <person name="Jeong J.-T."/>
            <person name="Choi B.-S."/>
            <person name="Jung M."/>
            <person name="Ginzburg D."/>
            <person name="Zhao K."/>
            <person name="Won S.Y."/>
            <person name="Oh T.-J."/>
            <person name="Yu Y."/>
            <person name="Kim N.-H."/>
            <person name="Lee O.R."/>
            <person name="Lee T.-H."/>
            <person name="Bashyal P."/>
            <person name="Kim T.-S."/>
            <person name="Lee W.-H."/>
            <person name="Kawkins C."/>
            <person name="Kim C.-K."/>
            <person name="Kim J.S."/>
            <person name="Ahn B.O."/>
            <person name="Rhee S.Y."/>
            <person name="Sohng J.K."/>
        </authorList>
    </citation>
    <scope>NUCLEOTIDE SEQUENCE</scope>
    <source>
        <tissue evidence="1">Leaf</tissue>
    </source>
</reference>